<evidence type="ECO:0000259" key="9">
    <source>
        <dbReference type="Pfam" id="PF00389"/>
    </source>
</evidence>
<dbReference type="PANTHER" id="PTHR10996:SF268">
    <property type="entry name" value="GLYOXYLATE_HYDROXYPYRUVATE REDUCTASE HPR3"/>
    <property type="match status" value="1"/>
</dbReference>
<dbReference type="InterPro" id="IPR006139">
    <property type="entry name" value="D-isomer_2_OHA_DH_cat_dom"/>
</dbReference>
<dbReference type="CDD" id="cd12156">
    <property type="entry name" value="HPPR"/>
    <property type="match status" value="1"/>
</dbReference>
<keyword evidence="12" id="KW-1185">Reference proteome</keyword>
<dbReference type="EMBL" id="JBANAX010000673">
    <property type="protein sequence ID" value="KAL1198173.1"/>
    <property type="molecule type" value="Genomic_DNA"/>
</dbReference>
<evidence type="ECO:0000256" key="3">
    <source>
        <dbReference type="ARBA" id="ARBA00023002"/>
    </source>
</evidence>
<dbReference type="SUPFAM" id="SSF52283">
    <property type="entry name" value="Formate/glycerate dehydrogenase catalytic domain-like"/>
    <property type="match status" value="1"/>
</dbReference>
<dbReference type="GO" id="GO:0009854">
    <property type="term" value="P:oxidative photosynthetic carbon pathway"/>
    <property type="evidence" value="ECO:0007669"/>
    <property type="project" value="UniProtKB-KW"/>
</dbReference>
<dbReference type="PANTHER" id="PTHR10996">
    <property type="entry name" value="2-HYDROXYACID DEHYDROGENASE-RELATED"/>
    <property type="match status" value="1"/>
</dbReference>
<dbReference type="InterPro" id="IPR006140">
    <property type="entry name" value="D-isomer_DH_NAD-bd"/>
</dbReference>
<evidence type="ECO:0000256" key="6">
    <source>
        <dbReference type="ARBA" id="ARBA00023317"/>
    </source>
</evidence>
<organism evidence="11 12">
    <name type="scientific">Cardamine amara subsp. amara</name>
    <dbReference type="NCBI Taxonomy" id="228776"/>
    <lineage>
        <taxon>Eukaryota</taxon>
        <taxon>Viridiplantae</taxon>
        <taxon>Streptophyta</taxon>
        <taxon>Embryophyta</taxon>
        <taxon>Tracheophyta</taxon>
        <taxon>Spermatophyta</taxon>
        <taxon>Magnoliopsida</taxon>
        <taxon>eudicotyledons</taxon>
        <taxon>Gunneridae</taxon>
        <taxon>Pentapetalae</taxon>
        <taxon>rosids</taxon>
        <taxon>malvids</taxon>
        <taxon>Brassicales</taxon>
        <taxon>Brassicaceae</taxon>
        <taxon>Cardamineae</taxon>
        <taxon>Cardamine</taxon>
    </lineage>
</organism>
<dbReference type="Proteomes" id="UP001558713">
    <property type="component" value="Unassembled WGS sequence"/>
</dbReference>
<name>A0ABD0ZUR4_CARAN</name>
<feature type="domain" description="D-isomer specific 2-hydroxyacid dehydrogenase NAD-binding" evidence="10">
    <location>
        <begin position="180"/>
        <end position="353"/>
    </location>
</feature>
<comment type="similarity">
    <text evidence="7">Belongs to the D-isomer specific 2-hydroxyacid dehydrogenase family. GyaR subfamily.</text>
</comment>
<dbReference type="AlphaFoldDB" id="A0ABD0ZUR4"/>
<reference evidence="11 12" key="1">
    <citation type="submission" date="2024-04" db="EMBL/GenBank/DDBJ databases">
        <title>Genome assembly C_amara_ONT_v2.</title>
        <authorList>
            <person name="Yant L."/>
            <person name="Moore C."/>
            <person name="Slenker M."/>
        </authorList>
    </citation>
    <scope>NUCLEOTIDE SEQUENCE [LARGE SCALE GENOMIC DNA]</scope>
    <source>
        <tissue evidence="11">Leaf</tissue>
    </source>
</reference>
<gene>
    <name evidence="11" type="ORF">V5N11_035850</name>
</gene>
<dbReference type="GO" id="GO:0030267">
    <property type="term" value="F:glyoxylate reductase (NADPH) activity"/>
    <property type="evidence" value="ECO:0007669"/>
    <property type="project" value="UniProtKB-ARBA"/>
</dbReference>
<evidence type="ECO:0000259" key="10">
    <source>
        <dbReference type="Pfam" id="PF02826"/>
    </source>
</evidence>
<dbReference type="InterPro" id="IPR050223">
    <property type="entry name" value="D-isomer_2-hydroxyacid_DH"/>
</dbReference>
<feature type="domain" description="D-isomer specific 2-hydroxyacid dehydrogenase catalytic" evidence="9">
    <location>
        <begin position="78"/>
        <end position="381"/>
    </location>
</feature>
<dbReference type="SUPFAM" id="SSF51735">
    <property type="entry name" value="NAD(P)-binding Rossmann-fold domains"/>
    <property type="match status" value="1"/>
</dbReference>
<evidence type="ECO:0000313" key="11">
    <source>
        <dbReference type="EMBL" id="KAL1198173.1"/>
    </source>
</evidence>
<evidence type="ECO:0000256" key="7">
    <source>
        <dbReference type="ARBA" id="ARBA00061400"/>
    </source>
</evidence>
<dbReference type="Gene3D" id="3.40.50.720">
    <property type="entry name" value="NAD(P)-binding Rossmann-like Domain"/>
    <property type="match status" value="2"/>
</dbReference>
<evidence type="ECO:0000256" key="1">
    <source>
        <dbReference type="ARBA" id="ARBA00022594"/>
    </source>
</evidence>
<proteinExistence type="inferred from homology"/>
<keyword evidence="1" id="KW-0323">Glycolate pathway</keyword>
<dbReference type="Pfam" id="PF02826">
    <property type="entry name" value="2-Hacid_dh_C"/>
    <property type="match status" value="1"/>
</dbReference>
<evidence type="ECO:0000256" key="8">
    <source>
        <dbReference type="RuleBase" id="RU003719"/>
    </source>
</evidence>
<evidence type="ECO:0000256" key="5">
    <source>
        <dbReference type="ARBA" id="ARBA00023238"/>
    </source>
</evidence>
<keyword evidence="2" id="KW-0521">NADP</keyword>
<evidence type="ECO:0000256" key="2">
    <source>
        <dbReference type="ARBA" id="ARBA00022857"/>
    </source>
</evidence>
<dbReference type="FunFam" id="3.40.50.720:FF:000213">
    <property type="entry name" value="Putative 2-hydroxyacid dehydrogenase"/>
    <property type="match status" value="1"/>
</dbReference>
<comment type="caution">
    <text evidence="11">The sequence shown here is derived from an EMBL/GenBank/DDBJ whole genome shotgun (WGS) entry which is preliminary data.</text>
</comment>
<keyword evidence="3 8" id="KW-0560">Oxidoreductase</keyword>
<dbReference type="GO" id="GO:0016618">
    <property type="term" value="F:hydroxypyruvate reductase [NAD(P)H] activity"/>
    <property type="evidence" value="ECO:0007669"/>
    <property type="project" value="UniProtKB-ARBA"/>
</dbReference>
<evidence type="ECO:0000313" key="12">
    <source>
        <dbReference type="Proteomes" id="UP001558713"/>
    </source>
</evidence>
<protein>
    <submittedName>
        <fullName evidence="11">Glyoxylate/hydroxypyruvate reductase HPR3</fullName>
    </submittedName>
</protein>
<keyword evidence="5" id="KW-0601">Photorespiration</keyword>
<keyword evidence="4" id="KW-0520">NAD</keyword>
<evidence type="ECO:0000256" key="4">
    <source>
        <dbReference type="ARBA" id="ARBA00023027"/>
    </source>
</evidence>
<keyword evidence="6" id="KW-0670">Pyruvate</keyword>
<dbReference type="Pfam" id="PF00389">
    <property type="entry name" value="2-Hacid_dh"/>
    <property type="match status" value="1"/>
</dbReference>
<dbReference type="InterPro" id="IPR036291">
    <property type="entry name" value="NAD(P)-bd_dom_sf"/>
</dbReference>
<accession>A0ABD0ZUR4</accession>
<sequence>MSLLITSSYVNLLQARNPKPSSFTYQIPSRFASVSSFNRNSKTKAVSSSLMTVKRSLIDTDGEVLVSKMEPAVVLVHRPPALDFIDEPLSRHRINALYTHTSPDSLQDFLTTHAASVRAVVSLGKLPITAEFMSNLPSLGIVVCASVGFDHVDLDECRRRRIVVTNAGDAYGEDVADLAVGLLLSVLRRIPPVDRYVRSGRWTRLWDYPVGLKLDRKKVGIVGLGNIGSLVAKRLEPFGCIISYNSRSPKPGVPYVYYPDILSLAADNDLLILCCSLTDETRHIVNRRVMETLGTNGVIINVGRGGLIDEKEMVKCLVKGVIWGVGLDVFDNEPEVPQELFNLENVVLSPHSAGMTAESLTNVSEVTVANLKAFFSDQPLMFTVQLD</sequence>